<dbReference type="Pfam" id="PF07743">
    <property type="entry name" value="HSCB_C"/>
    <property type="match status" value="1"/>
</dbReference>
<dbReference type="PANTHER" id="PTHR14021:SF15">
    <property type="entry name" value="IRON-SULFUR CLUSTER CO-CHAPERONE PROTEIN HSCB"/>
    <property type="match status" value="1"/>
</dbReference>
<name>A0A9P7BPT1_RHIOR</name>
<evidence type="ECO:0000256" key="3">
    <source>
        <dbReference type="SAM" id="Coils"/>
    </source>
</evidence>
<evidence type="ECO:0000313" key="6">
    <source>
        <dbReference type="Proteomes" id="UP000716291"/>
    </source>
</evidence>
<feature type="domain" description="Co-chaperone HscB C-terminal oligomerisation" evidence="4">
    <location>
        <begin position="95"/>
        <end position="166"/>
    </location>
</feature>
<dbReference type="AlphaFoldDB" id="A0A9P7BPT1"/>
<dbReference type="Proteomes" id="UP000716291">
    <property type="component" value="Unassembled WGS sequence"/>
</dbReference>
<dbReference type="GO" id="GO:0001671">
    <property type="term" value="F:ATPase activator activity"/>
    <property type="evidence" value="ECO:0007669"/>
    <property type="project" value="InterPro"/>
</dbReference>
<dbReference type="SUPFAM" id="SSF47144">
    <property type="entry name" value="HSC20 (HSCB), C-terminal oligomerisation domain"/>
    <property type="match status" value="1"/>
</dbReference>
<comment type="similarity">
    <text evidence="1">Belongs to the HscB family.</text>
</comment>
<gene>
    <name evidence="5" type="ORF">G6F64_008686</name>
</gene>
<comment type="caution">
    <text evidence="5">The sequence shown here is derived from an EMBL/GenBank/DDBJ whole genome shotgun (WGS) entry which is preliminary data.</text>
</comment>
<dbReference type="PANTHER" id="PTHR14021">
    <property type="entry name" value="IRON-SULFUR CLUSTER CO-CHAPERONE PROTEIN HSCB"/>
    <property type="match status" value="1"/>
</dbReference>
<dbReference type="GO" id="GO:0044571">
    <property type="term" value="P:[2Fe-2S] cluster assembly"/>
    <property type="evidence" value="ECO:0007669"/>
    <property type="project" value="InterPro"/>
</dbReference>
<dbReference type="InterPro" id="IPR009073">
    <property type="entry name" value="HscB_oligo_C"/>
</dbReference>
<evidence type="ECO:0000313" key="5">
    <source>
        <dbReference type="EMBL" id="KAG1305061.1"/>
    </source>
</evidence>
<dbReference type="EMBL" id="JAANQT010001461">
    <property type="protein sequence ID" value="KAG1305061.1"/>
    <property type="molecule type" value="Genomic_DNA"/>
</dbReference>
<organism evidence="5 6">
    <name type="scientific">Rhizopus oryzae</name>
    <name type="common">Mucormycosis agent</name>
    <name type="synonym">Rhizopus arrhizus var. delemar</name>
    <dbReference type="NCBI Taxonomy" id="64495"/>
    <lineage>
        <taxon>Eukaryota</taxon>
        <taxon>Fungi</taxon>
        <taxon>Fungi incertae sedis</taxon>
        <taxon>Mucoromycota</taxon>
        <taxon>Mucoromycotina</taxon>
        <taxon>Mucoromycetes</taxon>
        <taxon>Mucorales</taxon>
        <taxon>Mucorineae</taxon>
        <taxon>Rhizopodaceae</taxon>
        <taxon>Rhizopus</taxon>
    </lineage>
</organism>
<dbReference type="GO" id="GO:0005739">
    <property type="term" value="C:mitochondrion"/>
    <property type="evidence" value="ECO:0007669"/>
    <property type="project" value="TreeGrafter"/>
</dbReference>
<dbReference type="OrthoDB" id="448954at2759"/>
<keyword evidence="2" id="KW-0143">Chaperone</keyword>
<reference evidence="5" key="1">
    <citation type="journal article" date="2020" name="Microb. Genom.">
        <title>Genetic diversity of clinical and environmental Mucorales isolates obtained from an investigation of mucormycosis cases among solid organ transplant recipients.</title>
        <authorList>
            <person name="Nguyen M.H."/>
            <person name="Kaul D."/>
            <person name="Muto C."/>
            <person name="Cheng S.J."/>
            <person name="Richter R.A."/>
            <person name="Bruno V.M."/>
            <person name="Liu G."/>
            <person name="Beyhan S."/>
            <person name="Sundermann A.J."/>
            <person name="Mounaud S."/>
            <person name="Pasculle A.W."/>
            <person name="Nierman W.C."/>
            <person name="Driscoll E."/>
            <person name="Cumbie R."/>
            <person name="Clancy C.J."/>
            <person name="Dupont C.L."/>
        </authorList>
    </citation>
    <scope>NUCLEOTIDE SEQUENCE</scope>
    <source>
        <strain evidence="5">GL11</strain>
    </source>
</reference>
<feature type="coiled-coil region" evidence="3">
    <location>
        <begin position="99"/>
        <end position="126"/>
    </location>
</feature>
<accession>A0A9P7BPT1</accession>
<dbReference type="GO" id="GO:0051087">
    <property type="term" value="F:protein-folding chaperone binding"/>
    <property type="evidence" value="ECO:0007669"/>
    <property type="project" value="InterPro"/>
</dbReference>
<dbReference type="InterPro" id="IPR004640">
    <property type="entry name" value="HscB"/>
</dbReference>
<dbReference type="Gene3D" id="1.20.1280.20">
    <property type="entry name" value="HscB, C-terminal domain"/>
    <property type="match status" value="1"/>
</dbReference>
<dbReference type="InterPro" id="IPR036386">
    <property type="entry name" value="HscB_C_sf"/>
</dbReference>
<protein>
    <recommendedName>
        <fullName evidence="4">Co-chaperone HscB C-terminal oligomerisation domain-containing protein</fullName>
    </recommendedName>
</protein>
<sequence length="170" mass="19786">MSQNKTCWQCQATNKPTALFCENKVCSVIQPIPSELNFFHLLEAGKGDNKQNPNFDIDLKSLRRRFLALQQKAHPDSYSNAHKGYKLSEEDSLTDPELLMEVMELREELEEVANEGELQVVKEKNDEKFKETIERLQTAFDKEDYAQAKELAIELQYWSSIQNAIHEWHP</sequence>
<evidence type="ECO:0000256" key="2">
    <source>
        <dbReference type="ARBA" id="ARBA00023186"/>
    </source>
</evidence>
<keyword evidence="3" id="KW-0175">Coiled coil</keyword>
<keyword evidence="6" id="KW-1185">Reference proteome</keyword>
<dbReference type="GO" id="GO:0051259">
    <property type="term" value="P:protein complex oligomerization"/>
    <property type="evidence" value="ECO:0007669"/>
    <property type="project" value="InterPro"/>
</dbReference>
<evidence type="ECO:0000256" key="1">
    <source>
        <dbReference type="ARBA" id="ARBA00010476"/>
    </source>
</evidence>
<evidence type="ECO:0000259" key="4">
    <source>
        <dbReference type="Pfam" id="PF07743"/>
    </source>
</evidence>
<proteinExistence type="inferred from homology"/>